<dbReference type="Proteomes" id="UP001300692">
    <property type="component" value="Unassembled WGS sequence"/>
</dbReference>
<accession>A0ABT3CNY1</accession>
<dbReference type="InterPro" id="IPR024607">
    <property type="entry name" value="Sulfatase_CS"/>
</dbReference>
<evidence type="ECO:0000256" key="1">
    <source>
        <dbReference type="ARBA" id="ARBA00008779"/>
    </source>
</evidence>
<evidence type="ECO:0000313" key="7">
    <source>
        <dbReference type="Proteomes" id="UP001300692"/>
    </source>
</evidence>
<feature type="domain" description="Sulfatase N-terminal" evidence="5">
    <location>
        <begin position="34"/>
        <end position="330"/>
    </location>
</feature>
<comment type="similarity">
    <text evidence="1">Belongs to the sulfatase family.</text>
</comment>
<keyword evidence="2" id="KW-0479">Metal-binding</keyword>
<name>A0ABT3CNY1_9BACT</name>
<dbReference type="SUPFAM" id="SSF53649">
    <property type="entry name" value="Alkaline phosphatase-like"/>
    <property type="match status" value="1"/>
</dbReference>
<proteinExistence type="inferred from homology"/>
<dbReference type="RefSeq" id="WP_264136068.1">
    <property type="nucleotide sequence ID" value="NZ_JAOYOD010000001.1"/>
</dbReference>
<keyword evidence="4" id="KW-0106">Calcium</keyword>
<evidence type="ECO:0000256" key="4">
    <source>
        <dbReference type="ARBA" id="ARBA00022837"/>
    </source>
</evidence>
<evidence type="ECO:0000313" key="6">
    <source>
        <dbReference type="EMBL" id="MCV9385276.1"/>
    </source>
</evidence>
<evidence type="ECO:0000256" key="2">
    <source>
        <dbReference type="ARBA" id="ARBA00022723"/>
    </source>
</evidence>
<dbReference type="EMBL" id="JAOYOD010000001">
    <property type="protein sequence ID" value="MCV9385276.1"/>
    <property type="molecule type" value="Genomic_DNA"/>
</dbReference>
<dbReference type="PANTHER" id="PTHR42693">
    <property type="entry name" value="ARYLSULFATASE FAMILY MEMBER"/>
    <property type="match status" value="1"/>
</dbReference>
<comment type="caution">
    <text evidence="6">The sequence shown here is derived from an EMBL/GenBank/DDBJ whole genome shotgun (WGS) entry which is preliminary data.</text>
</comment>
<keyword evidence="7" id="KW-1185">Reference proteome</keyword>
<organism evidence="6 7">
    <name type="scientific">Reichenbachiella ulvae</name>
    <dbReference type="NCBI Taxonomy" id="2980104"/>
    <lineage>
        <taxon>Bacteria</taxon>
        <taxon>Pseudomonadati</taxon>
        <taxon>Bacteroidota</taxon>
        <taxon>Cytophagia</taxon>
        <taxon>Cytophagales</taxon>
        <taxon>Reichenbachiellaceae</taxon>
        <taxon>Reichenbachiella</taxon>
    </lineage>
</organism>
<sequence length="468" mass="53058">MRLNLCRRWGVIVIVVIFFCWGCKSISNQKTETPNVLIILTDDMGYGDISAYNESAVSTPAIDRIGKEGVICTDFYVPTPYCAPSRASLLTGRFPLRHGLIHNPTPDAGIDDIGLSSREITLAELLSDAGYKTQCIGKWHLGHKEEYFPTNHGFDDYYGILYSNDMRPVQMIHNLDTVSYPVNQNNLTRDYTNRALDFLEENKDRPFYLQFNHAMPHKPLAVSEEFYTPESPEDLYQDVINELNWSTDMIMNKLEELGVLDQTIVIFMSDNGPWYGGDAGGLKGMKATTWEGGIRVPFMIRFPERFSSDSRVSVPCSSLDVLPTVLTLTQVEPVKLNTLDGQDITDVLNGKCTEHQPVFSLHDDQIMSIRHEDFKLFVKSPRSTRLPLDWIDPRAPDDSTIIARAEQAGPEDYPGVFPLKPKEDIQLFDLSQDRTESKDLSVDKPGRVVNLLQVYEDYRANFQLPNSK</sequence>
<dbReference type="Gene3D" id="3.30.1120.10">
    <property type="match status" value="1"/>
</dbReference>
<dbReference type="Pfam" id="PF00884">
    <property type="entry name" value="Sulfatase"/>
    <property type="match status" value="1"/>
</dbReference>
<reference evidence="6 7" key="1">
    <citation type="submission" date="2022-10" db="EMBL/GenBank/DDBJ databases">
        <title>Comparative genomics and taxonomic characterization of three novel marine species of genus Reichenbachiella exhibiting antioxidant and polysaccharide degradation activities.</title>
        <authorList>
            <person name="Muhammad N."/>
            <person name="Lee Y.-J."/>
            <person name="Ko J."/>
            <person name="Kim S.-G."/>
        </authorList>
    </citation>
    <scope>NUCLEOTIDE SEQUENCE [LARGE SCALE GENOMIC DNA]</scope>
    <source>
        <strain evidence="6 7">ABR2-5</strain>
    </source>
</reference>
<dbReference type="PROSITE" id="PS00149">
    <property type="entry name" value="SULFATASE_2"/>
    <property type="match status" value="1"/>
</dbReference>
<gene>
    <name evidence="6" type="ORF">N7U62_01305</name>
</gene>
<dbReference type="InterPro" id="IPR000917">
    <property type="entry name" value="Sulfatase_N"/>
</dbReference>
<dbReference type="InterPro" id="IPR050738">
    <property type="entry name" value="Sulfatase"/>
</dbReference>
<evidence type="ECO:0000256" key="3">
    <source>
        <dbReference type="ARBA" id="ARBA00022801"/>
    </source>
</evidence>
<dbReference type="PANTHER" id="PTHR42693:SF33">
    <property type="entry name" value="ARYLSULFATASE"/>
    <property type="match status" value="1"/>
</dbReference>
<protein>
    <submittedName>
        <fullName evidence="6">Sulfatase-like hydrolase/transferase</fullName>
    </submittedName>
</protein>
<dbReference type="InterPro" id="IPR017850">
    <property type="entry name" value="Alkaline_phosphatase_core_sf"/>
</dbReference>
<dbReference type="Gene3D" id="3.40.720.10">
    <property type="entry name" value="Alkaline Phosphatase, subunit A"/>
    <property type="match status" value="1"/>
</dbReference>
<evidence type="ECO:0000259" key="5">
    <source>
        <dbReference type="Pfam" id="PF00884"/>
    </source>
</evidence>
<keyword evidence="3" id="KW-0378">Hydrolase</keyword>